<dbReference type="GeneTree" id="ENSGT01100000263473"/>
<dbReference type="Proteomes" id="UP000261560">
    <property type="component" value="Unplaced"/>
</dbReference>
<feature type="chain" id="PRO_5017437185" description="C-type lectin domain-containing protein" evidence="2">
    <location>
        <begin position="26"/>
        <end position="150"/>
    </location>
</feature>
<reference evidence="4" key="1">
    <citation type="submission" date="2025-08" db="UniProtKB">
        <authorList>
            <consortium name="Ensembl"/>
        </authorList>
    </citation>
    <scope>IDENTIFICATION</scope>
</reference>
<dbReference type="PROSITE" id="PS50041">
    <property type="entry name" value="C_TYPE_LECTIN_2"/>
    <property type="match status" value="1"/>
</dbReference>
<keyword evidence="5" id="KW-1185">Reference proteome</keyword>
<evidence type="ECO:0000256" key="2">
    <source>
        <dbReference type="SAM" id="SignalP"/>
    </source>
</evidence>
<evidence type="ECO:0000313" key="4">
    <source>
        <dbReference type="Ensembl" id="ENSOMEP00000035166.1"/>
    </source>
</evidence>
<dbReference type="Pfam" id="PF00059">
    <property type="entry name" value="Lectin_C"/>
    <property type="match status" value="1"/>
</dbReference>
<dbReference type="InterPro" id="IPR016186">
    <property type="entry name" value="C-type_lectin-like/link_sf"/>
</dbReference>
<keyword evidence="2" id="KW-0732">Signal</keyword>
<feature type="domain" description="C-type lectin" evidence="3">
    <location>
        <begin position="35"/>
        <end position="142"/>
    </location>
</feature>
<dbReference type="SUPFAM" id="SSF56436">
    <property type="entry name" value="C-type lectin-like"/>
    <property type="match status" value="1"/>
</dbReference>
<sequence length="150" mass="17266">MLQSIHTIVNLLLLSVHFSAPKTLSLYPSIQLVKEKGSCVFGRSMSWSSAQQYCRDNHKDLAMIENQEENMEALNAKPSSSMVWIGLYREPWIWSDGSTNSFRNWYPTGLNNIDENQHCAIVNPKHDWVDEFCDVPYVFVCHQGDHSKKC</sequence>
<proteinExistence type="predicted"/>
<protein>
    <recommendedName>
        <fullName evidence="3">C-type lectin domain-containing protein</fullName>
    </recommendedName>
</protein>
<dbReference type="SMART" id="SM00034">
    <property type="entry name" value="CLECT"/>
    <property type="match status" value="1"/>
</dbReference>
<evidence type="ECO:0000313" key="5">
    <source>
        <dbReference type="Proteomes" id="UP000261560"/>
    </source>
</evidence>
<dbReference type="Gene3D" id="3.10.100.10">
    <property type="entry name" value="Mannose-Binding Protein A, subunit A"/>
    <property type="match status" value="1"/>
</dbReference>
<dbReference type="STRING" id="30732.ENSOMEP00000035166"/>
<evidence type="ECO:0000256" key="1">
    <source>
        <dbReference type="ARBA" id="ARBA00023157"/>
    </source>
</evidence>
<dbReference type="PaxDb" id="30732-ENSOMEP00000035166"/>
<evidence type="ECO:0000259" key="3">
    <source>
        <dbReference type="PROSITE" id="PS50041"/>
    </source>
</evidence>
<dbReference type="PANTHER" id="PTHR45784:SF3">
    <property type="entry name" value="C-TYPE LECTIN DOMAIN FAMILY 4 MEMBER K-LIKE-RELATED"/>
    <property type="match status" value="1"/>
</dbReference>
<dbReference type="PROSITE" id="PS00615">
    <property type="entry name" value="C_TYPE_LECTIN_1"/>
    <property type="match status" value="1"/>
</dbReference>
<dbReference type="InterPro" id="IPR001304">
    <property type="entry name" value="C-type_lectin-like"/>
</dbReference>
<dbReference type="Ensembl" id="ENSOMET00000036086.1">
    <property type="protein sequence ID" value="ENSOMEP00000035166.1"/>
    <property type="gene ID" value="ENSOMEG00000022242.1"/>
</dbReference>
<feature type="signal peptide" evidence="2">
    <location>
        <begin position="1"/>
        <end position="25"/>
    </location>
</feature>
<dbReference type="OMA" id="ENSEHEW"/>
<dbReference type="PANTHER" id="PTHR45784">
    <property type="entry name" value="C-TYPE LECTIN DOMAIN FAMILY 20 MEMBER A-RELATED"/>
    <property type="match status" value="1"/>
</dbReference>
<dbReference type="InterPro" id="IPR016187">
    <property type="entry name" value="CTDL_fold"/>
</dbReference>
<reference evidence="4" key="2">
    <citation type="submission" date="2025-09" db="UniProtKB">
        <authorList>
            <consortium name="Ensembl"/>
        </authorList>
    </citation>
    <scope>IDENTIFICATION</scope>
</reference>
<dbReference type="InterPro" id="IPR018378">
    <property type="entry name" value="C-type_lectin_CS"/>
</dbReference>
<dbReference type="AlphaFoldDB" id="A0A3B3DZ14"/>
<name>A0A3B3DZ14_ORYME</name>
<organism evidence="4 5">
    <name type="scientific">Oryzias melastigma</name>
    <name type="common">Marine medaka</name>
    <dbReference type="NCBI Taxonomy" id="30732"/>
    <lineage>
        <taxon>Eukaryota</taxon>
        <taxon>Metazoa</taxon>
        <taxon>Chordata</taxon>
        <taxon>Craniata</taxon>
        <taxon>Vertebrata</taxon>
        <taxon>Euteleostomi</taxon>
        <taxon>Actinopterygii</taxon>
        <taxon>Neopterygii</taxon>
        <taxon>Teleostei</taxon>
        <taxon>Neoteleostei</taxon>
        <taxon>Acanthomorphata</taxon>
        <taxon>Ovalentaria</taxon>
        <taxon>Atherinomorphae</taxon>
        <taxon>Beloniformes</taxon>
        <taxon>Adrianichthyidae</taxon>
        <taxon>Oryziinae</taxon>
        <taxon>Oryzias</taxon>
    </lineage>
</organism>
<keyword evidence="1" id="KW-1015">Disulfide bond</keyword>
<accession>A0A3B3DZ14</accession>